<dbReference type="InterPro" id="IPR052043">
    <property type="entry name" value="PolySaccharide_Degr_Enz"/>
</dbReference>
<dbReference type="EMBL" id="JACIEP010000001">
    <property type="protein sequence ID" value="MBB4034245.1"/>
    <property type="molecule type" value="Genomic_DNA"/>
</dbReference>
<dbReference type="PANTHER" id="PTHR33886">
    <property type="entry name" value="UNSATURATED RHAMNOGALACTURONAN HYDROLASE (EUROFUNG)"/>
    <property type="match status" value="1"/>
</dbReference>
<dbReference type="InterPro" id="IPR010905">
    <property type="entry name" value="Glyco_hydro_88"/>
</dbReference>
<dbReference type="InterPro" id="IPR008928">
    <property type="entry name" value="6-hairpin_glycosidase_sf"/>
</dbReference>
<protein>
    <submittedName>
        <fullName evidence="3">Rhamnogalacturonyl hydrolase YesR</fullName>
    </submittedName>
</protein>
<dbReference type="AlphaFoldDB" id="A0A840CML9"/>
<evidence type="ECO:0000313" key="4">
    <source>
        <dbReference type="Proteomes" id="UP000555103"/>
    </source>
</evidence>
<dbReference type="Gene3D" id="1.50.10.10">
    <property type="match status" value="1"/>
</dbReference>
<gene>
    <name evidence="3" type="ORF">GGR21_000130</name>
</gene>
<dbReference type="GO" id="GO:0005975">
    <property type="term" value="P:carbohydrate metabolic process"/>
    <property type="evidence" value="ECO:0007669"/>
    <property type="project" value="InterPro"/>
</dbReference>
<feature type="chain" id="PRO_5032327246" evidence="2">
    <location>
        <begin position="25"/>
        <end position="381"/>
    </location>
</feature>
<keyword evidence="1 3" id="KW-0378">Hydrolase</keyword>
<dbReference type="Proteomes" id="UP000555103">
    <property type="component" value="Unassembled WGS sequence"/>
</dbReference>
<dbReference type="Pfam" id="PF07470">
    <property type="entry name" value="Glyco_hydro_88"/>
    <property type="match status" value="1"/>
</dbReference>
<dbReference type="SUPFAM" id="SSF48208">
    <property type="entry name" value="Six-hairpin glycosidases"/>
    <property type="match status" value="1"/>
</dbReference>
<organism evidence="3 4">
    <name type="scientific">Dysgonomonas hofstadii</name>
    <dbReference type="NCBI Taxonomy" id="637886"/>
    <lineage>
        <taxon>Bacteria</taxon>
        <taxon>Pseudomonadati</taxon>
        <taxon>Bacteroidota</taxon>
        <taxon>Bacteroidia</taxon>
        <taxon>Bacteroidales</taxon>
        <taxon>Dysgonomonadaceae</taxon>
        <taxon>Dysgonomonas</taxon>
    </lineage>
</organism>
<accession>A0A840CML9</accession>
<proteinExistence type="predicted"/>
<feature type="signal peptide" evidence="2">
    <location>
        <begin position="1"/>
        <end position="24"/>
    </location>
</feature>
<dbReference type="InterPro" id="IPR012341">
    <property type="entry name" value="6hp_glycosidase-like_sf"/>
</dbReference>
<comment type="caution">
    <text evidence="3">The sequence shown here is derived from an EMBL/GenBank/DDBJ whole genome shotgun (WGS) entry which is preliminary data.</text>
</comment>
<sequence>MAGKTRIVVLILQLIFLLNSCGNSQGSYSVVTEKEIVSVARKVISWQQKNFTYKQEGNLHDYGIDAWTNAVLYLGMEEWAKTVDDESLYTWLYSIGEKNNWQIPANFKDSPKYQLYHADELCIGQFYLNMYQKYGDKKMLDSVKERIDWIINNPPDTSMVYKNKQTWSWCDALFMAPPVYLRLYSITNDSKYLEFMDEHFRAAYNHLYDSDEGLFFRDDSYFDKKENNGEKVFWGRGNGWVAAGLANILRLLPATSEYRPFYEKLYIELCSKLAGMQNSDGFWHASLLDPESYPSPETSATALITYALVYGVNESLLDKERYLPVAMKSWDALNSIVNRKGKLGWVQPIGADPKKVTKDMTAVYGVGAFLLTATEVYKLQK</sequence>
<keyword evidence="4" id="KW-1185">Reference proteome</keyword>
<evidence type="ECO:0000256" key="1">
    <source>
        <dbReference type="ARBA" id="ARBA00022801"/>
    </source>
</evidence>
<name>A0A840CML9_9BACT</name>
<dbReference type="GO" id="GO:0016787">
    <property type="term" value="F:hydrolase activity"/>
    <property type="evidence" value="ECO:0007669"/>
    <property type="project" value="UniProtKB-KW"/>
</dbReference>
<dbReference type="PANTHER" id="PTHR33886:SF8">
    <property type="entry name" value="UNSATURATED RHAMNOGALACTURONAN HYDROLASE (EUROFUNG)"/>
    <property type="match status" value="1"/>
</dbReference>
<keyword evidence="2" id="KW-0732">Signal</keyword>
<evidence type="ECO:0000313" key="3">
    <source>
        <dbReference type="EMBL" id="MBB4034245.1"/>
    </source>
</evidence>
<dbReference type="RefSeq" id="WP_183305206.1">
    <property type="nucleotide sequence ID" value="NZ_JACIEP010000001.1"/>
</dbReference>
<evidence type="ECO:0000256" key="2">
    <source>
        <dbReference type="SAM" id="SignalP"/>
    </source>
</evidence>
<reference evidence="3 4" key="1">
    <citation type="submission" date="2020-08" db="EMBL/GenBank/DDBJ databases">
        <title>Genomic Encyclopedia of Type Strains, Phase IV (KMG-IV): sequencing the most valuable type-strain genomes for metagenomic binning, comparative biology and taxonomic classification.</title>
        <authorList>
            <person name="Goeker M."/>
        </authorList>
    </citation>
    <scope>NUCLEOTIDE SEQUENCE [LARGE SCALE GENOMIC DNA]</scope>
    <source>
        <strain evidence="3 4">DSM 104969</strain>
    </source>
</reference>